<evidence type="ECO:0000313" key="2">
    <source>
        <dbReference type="EMBL" id="KAK8048033.1"/>
    </source>
</evidence>
<name>A0ABR1TQQ6_9PEZI</name>
<sequence>MEKKFGEEINTLAPPAFRLADAGDRQSLRTLSGWKPVLRKRPGSNNQRIWMSFVCEEKDALFVADIVEVGGNTAAILRKSSRRPRRPRGGPRWTAYFAPTAASGSSSNNGNGNGNGSPAPGSPPQLRPPDPELSRLRPSVRLRALSPAWLWPNRADEWLWLVRVRLSCVRSPALTRPGTRPLGAGVHHTNPPFFGQQSPAPSGIDEETTGVYMMACFTSRQRRVTDTELWTPVFNKFKNEQPAGLLLRNKF</sequence>
<proteinExistence type="predicted"/>
<gene>
    <name evidence="2" type="ORF">PG996_016097</name>
</gene>
<accession>A0ABR1TQQ6</accession>
<keyword evidence="3" id="KW-1185">Reference proteome</keyword>
<protein>
    <submittedName>
        <fullName evidence="2">Uncharacterized protein</fullName>
    </submittedName>
</protein>
<evidence type="ECO:0000256" key="1">
    <source>
        <dbReference type="SAM" id="MobiDB-lite"/>
    </source>
</evidence>
<feature type="compositionally biased region" description="Low complexity" evidence="1">
    <location>
        <begin position="98"/>
        <end position="110"/>
    </location>
</feature>
<dbReference type="EMBL" id="JAQQWM010000009">
    <property type="protein sequence ID" value="KAK8048033.1"/>
    <property type="molecule type" value="Genomic_DNA"/>
</dbReference>
<reference evidence="2 3" key="1">
    <citation type="submission" date="2023-01" db="EMBL/GenBank/DDBJ databases">
        <title>Analysis of 21 Apiospora genomes using comparative genomics revels a genus with tremendous synthesis potential of carbohydrate active enzymes and secondary metabolites.</title>
        <authorList>
            <person name="Sorensen T."/>
        </authorList>
    </citation>
    <scope>NUCLEOTIDE SEQUENCE [LARGE SCALE GENOMIC DNA]</scope>
    <source>
        <strain evidence="2 3">CBS 83171</strain>
    </source>
</reference>
<feature type="region of interest" description="Disordered" evidence="1">
    <location>
        <begin position="78"/>
        <end position="134"/>
    </location>
</feature>
<feature type="compositionally biased region" description="Basic residues" evidence="1">
    <location>
        <begin position="79"/>
        <end position="89"/>
    </location>
</feature>
<comment type="caution">
    <text evidence="2">The sequence shown here is derived from an EMBL/GenBank/DDBJ whole genome shotgun (WGS) entry which is preliminary data.</text>
</comment>
<organism evidence="2 3">
    <name type="scientific">Apiospora saccharicola</name>
    <dbReference type="NCBI Taxonomy" id="335842"/>
    <lineage>
        <taxon>Eukaryota</taxon>
        <taxon>Fungi</taxon>
        <taxon>Dikarya</taxon>
        <taxon>Ascomycota</taxon>
        <taxon>Pezizomycotina</taxon>
        <taxon>Sordariomycetes</taxon>
        <taxon>Xylariomycetidae</taxon>
        <taxon>Amphisphaeriales</taxon>
        <taxon>Apiosporaceae</taxon>
        <taxon>Apiospora</taxon>
    </lineage>
</organism>
<evidence type="ECO:0000313" key="3">
    <source>
        <dbReference type="Proteomes" id="UP001446871"/>
    </source>
</evidence>
<dbReference type="Proteomes" id="UP001446871">
    <property type="component" value="Unassembled WGS sequence"/>
</dbReference>